<evidence type="ECO:0000256" key="2">
    <source>
        <dbReference type="SAM" id="Phobius"/>
    </source>
</evidence>
<gene>
    <name evidence="3" type="ORF">ASPZODRAFT_18801</name>
</gene>
<sequence>MTSGEAKDKSDQSTRRQTEFKDLEIRGTWTGQSDDPVEIKILLEARCVPSSQLQLLDLQSPKIKLIRTSVICVSKGSETGEPETRLPSPASPLFAFSSTGVQNELTPGESGVAGPELNAQKSESVSPEASSRYSLSTGLRISVAKCEENPSLLKRSAKDACLSDVESDPRTEKRSSSKESEPGTTDAPSPAKSPFKQTHSQGRPSLIPVRVNNHRRTETEKPVSVPPPSTPVLSQGSDLFGQDVNTACKDETSPYDVVPANLTNSPYRKNILDRSDRVAAHGDGSDDLSPEEPELVLLDGILLLQCHYLAKPGTYRIGITISCTLDKLKPRGWHELRIPGLPHLKPEESGMFIFLPPERHGLEIRTANLPRYKIVENCFCAEFTDSASFTVPLRVCDKRFYLLKDFTVDQEIRAEYEVSTTADDIQKEKEEERESKRLLVKYNAVCSVRTPNRFFSADKCGLFLHIEGGPDGFFKIRLDPDKTGDDGMQTIRLEKEDRRSIGVSTIRLICSIKDLDRFCIRWEAEMHRDEAGSLHWLPRIYPGVYRLVEHRKLTAETGSGESAERTTDTVVEKDSPGVPLDCIEERHHEERCPEEDRSTAERQCLEESRCLEERCIEERHPEERCSEERYPEEACDTQDGLQDSLVDEVTDSDPSISHTSIESSAKGTRWGVYRILLLLLGIALTGLAYSRRSISQPARTDHPVAPMPRLELQDNVDTILGEFFDIGQCQLHDMPQVEADEMIEIETVPSLPSIRDRIDYLLGWRGDQ</sequence>
<dbReference type="Proteomes" id="UP000184188">
    <property type="component" value="Unassembled WGS sequence"/>
</dbReference>
<reference evidence="4" key="1">
    <citation type="journal article" date="2017" name="Genome Biol.">
        <title>Comparative genomics reveals high biological diversity and specific adaptations in the industrially and medically important fungal genus Aspergillus.</title>
        <authorList>
            <person name="de Vries R.P."/>
            <person name="Riley R."/>
            <person name="Wiebenga A."/>
            <person name="Aguilar-Osorio G."/>
            <person name="Amillis S."/>
            <person name="Uchima C.A."/>
            <person name="Anderluh G."/>
            <person name="Asadollahi M."/>
            <person name="Askin M."/>
            <person name="Barry K."/>
            <person name="Battaglia E."/>
            <person name="Bayram O."/>
            <person name="Benocci T."/>
            <person name="Braus-Stromeyer S.A."/>
            <person name="Caldana C."/>
            <person name="Canovas D."/>
            <person name="Cerqueira G.C."/>
            <person name="Chen F."/>
            <person name="Chen W."/>
            <person name="Choi C."/>
            <person name="Clum A."/>
            <person name="Dos Santos R.A."/>
            <person name="Damasio A.R."/>
            <person name="Diallinas G."/>
            <person name="Emri T."/>
            <person name="Fekete E."/>
            <person name="Flipphi M."/>
            <person name="Freyberg S."/>
            <person name="Gallo A."/>
            <person name="Gournas C."/>
            <person name="Habgood R."/>
            <person name="Hainaut M."/>
            <person name="Harispe M.L."/>
            <person name="Henrissat B."/>
            <person name="Hilden K.S."/>
            <person name="Hope R."/>
            <person name="Hossain A."/>
            <person name="Karabika E."/>
            <person name="Karaffa L."/>
            <person name="Karanyi Z."/>
            <person name="Krasevec N."/>
            <person name="Kuo A."/>
            <person name="Kusch H."/>
            <person name="LaButti K."/>
            <person name="Lagendijk E.L."/>
            <person name="Lapidus A."/>
            <person name="Levasseur A."/>
            <person name="Lindquist E."/>
            <person name="Lipzen A."/>
            <person name="Logrieco A.F."/>
            <person name="MacCabe A."/>
            <person name="Maekelae M.R."/>
            <person name="Malavazi I."/>
            <person name="Melin P."/>
            <person name="Meyer V."/>
            <person name="Mielnichuk N."/>
            <person name="Miskei M."/>
            <person name="Molnar A.P."/>
            <person name="Mule G."/>
            <person name="Ngan C.Y."/>
            <person name="Orejas M."/>
            <person name="Orosz E."/>
            <person name="Ouedraogo J.P."/>
            <person name="Overkamp K.M."/>
            <person name="Park H.-S."/>
            <person name="Perrone G."/>
            <person name="Piumi F."/>
            <person name="Punt P.J."/>
            <person name="Ram A.F."/>
            <person name="Ramon A."/>
            <person name="Rauscher S."/>
            <person name="Record E."/>
            <person name="Riano-Pachon D.M."/>
            <person name="Robert V."/>
            <person name="Roehrig J."/>
            <person name="Ruller R."/>
            <person name="Salamov A."/>
            <person name="Salih N.S."/>
            <person name="Samson R.A."/>
            <person name="Sandor E."/>
            <person name="Sanguinetti M."/>
            <person name="Schuetze T."/>
            <person name="Sepcic K."/>
            <person name="Shelest E."/>
            <person name="Sherlock G."/>
            <person name="Sophianopoulou V."/>
            <person name="Squina F.M."/>
            <person name="Sun H."/>
            <person name="Susca A."/>
            <person name="Todd R.B."/>
            <person name="Tsang A."/>
            <person name="Unkles S.E."/>
            <person name="van de Wiele N."/>
            <person name="van Rossen-Uffink D."/>
            <person name="Oliveira J.V."/>
            <person name="Vesth T.C."/>
            <person name="Visser J."/>
            <person name="Yu J.-H."/>
            <person name="Zhou M."/>
            <person name="Andersen M.R."/>
            <person name="Archer D.B."/>
            <person name="Baker S.E."/>
            <person name="Benoit I."/>
            <person name="Brakhage A.A."/>
            <person name="Braus G.H."/>
            <person name="Fischer R."/>
            <person name="Frisvad J.C."/>
            <person name="Goldman G.H."/>
            <person name="Houbraken J."/>
            <person name="Oakley B."/>
            <person name="Pocsi I."/>
            <person name="Scazzocchio C."/>
            <person name="Seiboth B."/>
            <person name="vanKuyk P.A."/>
            <person name="Wortman J."/>
            <person name="Dyer P.S."/>
            <person name="Grigoriev I.V."/>
        </authorList>
    </citation>
    <scope>NUCLEOTIDE SEQUENCE [LARGE SCALE GENOMIC DNA]</scope>
    <source>
        <strain evidence="4">CBS 506.65</strain>
    </source>
</reference>
<keyword evidence="2" id="KW-0812">Transmembrane</keyword>
<feature type="transmembrane region" description="Helical" evidence="2">
    <location>
        <begin position="670"/>
        <end position="689"/>
    </location>
</feature>
<organism evidence="3 4">
    <name type="scientific">Penicilliopsis zonata CBS 506.65</name>
    <dbReference type="NCBI Taxonomy" id="1073090"/>
    <lineage>
        <taxon>Eukaryota</taxon>
        <taxon>Fungi</taxon>
        <taxon>Dikarya</taxon>
        <taxon>Ascomycota</taxon>
        <taxon>Pezizomycotina</taxon>
        <taxon>Eurotiomycetes</taxon>
        <taxon>Eurotiomycetidae</taxon>
        <taxon>Eurotiales</taxon>
        <taxon>Aspergillaceae</taxon>
        <taxon>Penicilliopsis</taxon>
    </lineage>
</organism>
<accession>A0A1L9SA83</accession>
<name>A0A1L9SA83_9EURO</name>
<dbReference type="RefSeq" id="XP_022578537.1">
    <property type="nucleotide sequence ID" value="XM_022727294.1"/>
</dbReference>
<feature type="region of interest" description="Disordered" evidence="1">
    <location>
        <begin position="101"/>
        <end position="134"/>
    </location>
</feature>
<feature type="region of interest" description="Disordered" evidence="1">
    <location>
        <begin position="157"/>
        <end position="235"/>
    </location>
</feature>
<proteinExistence type="predicted"/>
<evidence type="ECO:0000313" key="3">
    <source>
        <dbReference type="EMBL" id="OJJ44027.1"/>
    </source>
</evidence>
<dbReference type="VEuPathDB" id="FungiDB:ASPZODRAFT_18801"/>
<feature type="compositionally biased region" description="Basic and acidic residues" evidence="1">
    <location>
        <begin position="562"/>
        <end position="575"/>
    </location>
</feature>
<feature type="compositionally biased region" description="Basic and acidic residues" evidence="1">
    <location>
        <begin position="1"/>
        <end position="25"/>
    </location>
</feature>
<keyword evidence="2" id="KW-1133">Transmembrane helix</keyword>
<feature type="region of interest" description="Disordered" evidence="1">
    <location>
        <begin position="555"/>
        <end position="579"/>
    </location>
</feature>
<dbReference type="EMBL" id="KV878349">
    <property type="protein sequence ID" value="OJJ44027.1"/>
    <property type="molecule type" value="Genomic_DNA"/>
</dbReference>
<feature type="compositionally biased region" description="Basic and acidic residues" evidence="1">
    <location>
        <begin position="167"/>
        <end position="181"/>
    </location>
</feature>
<keyword evidence="2" id="KW-0472">Membrane</keyword>
<dbReference type="OrthoDB" id="5599552at2759"/>
<keyword evidence="4" id="KW-1185">Reference proteome</keyword>
<dbReference type="STRING" id="1073090.A0A1L9SA83"/>
<dbReference type="GeneID" id="34613758"/>
<feature type="compositionally biased region" description="Polar residues" evidence="1">
    <location>
        <begin position="119"/>
        <end position="134"/>
    </location>
</feature>
<protein>
    <submittedName>
        <fullName evidence="3">Uncharacterized protein</fullName>
    </submittedName>
</protein>
<evidence type="ECO:0000313" key="4">
    <source>
        <dbReference type="Proteomes" id="UP000184188"/>
    </source>
</evidence>
<feature type="region of interest" description="Disordered" evidence="1">
    <location>
        <begin position="1"/>
        <end position="31"/>
    </location>
</feature>
<evidence type="ECO:0000256" key="1">
    <source>
        <dbReference type="SAM" id="MobiDB-lite"/>
    </source>
</evidence>
<dbReference type="AlphaFoldDB" id="A0A1L9SA83"/>